<keyword evidence="3" id="KW-1185">Reference proteome</keyword>
<evidence type="ECO:0000313" key="3">
    <source>
        <dbReference type="Proteomes" id="UP000193870"/>
    </source>
</evidence>
<evidence type="ECO:0000256" key="1">
    <source>
        <dbReference type="SAM" id="MobiDB-lite"/>
    </source>
</evidence>
<feature type="region of interest" description="Disordered" evidence="1">
    <location>
        <begin position="154"/>
        <end position="176"/>
    </location>
</feature>
<accession>A0A1Y5TZE7</accession>
<proteinExistence type="predicted"/>
<dbReference type="AlphaFoldDB" id="A0A1Y5TZE7"/>
<protein>
    <submittedName>
        <fullName evidence="2">Uncharacterized protein</fullName>
    </submittedName>
</protein>
<gene>
    <name evidence="2" type="ORF">PAM7066_03714</name>
</gene>
<dbReference type="Proteomes" id="UP000193870">
    <property type="component" value="Unassembled WGS sequence"/>
</dbReference>
<feature type="region of interest" description="Disordered" evidence="1">
    <location>
        <begin position="1"/>
        <end position="75"/>
    </location>
</feature>
<reference evidence="2 3" key="1">
    <citation type="submission" date="2017-03" db="EMBL/GenBank/DDBJ databases">
        <authorList>
            <person name="Afonso C.L."/>
            <person name="Miller P.J."/>
            <person name="Scott M.A."/>
            <person name="Spackman E."/>
            <person name="Goraichik I."/>
            <person name="Dimitrov K.M."/>
            <person name="Suarez D.L."/>
            <person name="Swayne D.E."/>
        </authorList>
    </citation>
    <scope>NUCLEOTIDE SEQUENCE [LARGE SCALE GENOMIC DNA]</scope>
    <source>
        <strain evidence="2 3">CECT 7066</strain>
    </source>
</reference>
<name>A0A1Y5TZE7_9RHOB</name>
<sequence length="241" mass="26668">MASSTARPAKPAAQGISRSPKNSSSRGAHDRTKDSKGHPIKHTGAPEAVRVIHKPCTRKKGAKITTSLPHRRQKATTDHMRIVGNAINSAGFRDIQRGVAPDNSDKILGISRIYARIACLEQVFLAYERDMLRRWREKVEASGKTVDHRLMPRRPVAPRQPGIRLGQAQHSAQRLDHRRRNERLCLPLQCGLRPAGLARRRVLPKLWGPGRAVHKPDLGPRECSAQPSASVLMAAAHRATP</sequence>
<feature type="compositionally biased region" description="Polar residues" evidence="1">
    <location>
        <begin position="16"/>
        <end position="26"/>
    </location>
</feature>
<organism evidence="2 3">
    <name type="scientific">Palleronia marisminoris</name>
    <dbReference type="NCBI Taxonomy" id="315423"/>
    <lineage>
        <taxon>Bacteria</taxon>
        <taxon>Pseudomonadati</taxon>
        <taxon>Pseudomonadota</taxon>
        <taxon>Alphaproteobacteria</taxon>
        <taxon>Rhodobacterales</taxon>
        <taxon>Roseobacteraceae</taxon>
        <taxon>Palleronia</taxon>
    </lineage>
</organism>
<feature type="compositionally biased region" description="Basic residues" evidence="1">
    <location>
        <begin position="51"/>
        <end position="62"/>
    </location>
</feature>
<feature type="compositionally biased region" description="Basic and acidic residues" evidence="1">
    <location>
        <begin position="27"/>
        <end position="37"/>
    </location>
</feature>
<dbReference type="EMBL" id="FWFV01000022">
    <property type="protein sequence ID" value="SLN72059.1"/>
    <property type="molecule type" value="Genomic_DNA"/>
</dbReference>
<evidence type="ECO:0000313" key="2">
    <source>
        <dbReference type="EMBL" id="SLN72059.1"/>
    </source>
</evidence>